<reference evidence="2" key="1">
    <citation type="submission" date="2019-12" db="EMBL/GenBank/DDBJ databases">
        <title>Genome sequencing and annotation of Brassica cretica.</title>
        <authorList>
            <person name="Studholme D.J."/>
            <person name="Sarris P.F."/>
        </authorList>
    </citation>
    <scope>NUCLEOTIDE SEQUENCE</scope>
    <source>
        <strain evidence="2">PFS-102/07</strain>
        <tissue evidence="2">Leaf</tissue>
    </source>
</reference>
<proteinExistence type="predicted"/>
<keyword evidence="1" id="KW-1133">Transmembrane helix</keyword>
<dbReference type="EMBL" id="QGKY02001015">
    <property type="protein sequence ID" value="KAF2572480.1"/>
    <property type="molecule type" value="Genomic_DNA"/>
</dbReference>
<keyword evidence="1" id="KW-0812">Transmembrane</keyword>
<accession>A0A8S9IR06</accession>
<dbReference type="InterPro" id="IPR006740">
    <property type="entry name" value="DUF604"/>
</dbReference>
<evidence type="ECO:0000256" key="1">
    <source>
        <dbReference type="SAM" id="Phobius"/>
    </source>
</evidence>
<dbReference type="FunFam" id="3.90.550.50:FF:000006">
    <property type="entry name" value="Fringe-related protein-like"/>
    <property type="match status" value="1"/>
</dbReference>
<comment type="caution">
    <text evidence="2">The sequence shown here is derived from an EMBL/GenBank/DDBJ whole genome shotgun (WGS) entry which is preliminary data.</text>
</comment>
<protein>
    <submittedName>
        <fullName evidence="2">Uncharacterized protein</fullName>
    </submittedName>
</protein>
<sequence length="353" mass="39635">MKGNQKDSSGVSMYRPGGKLMIWLILFTSVTYVIYTLKIVSTSRACQYLTFSETILQQRPQKKATTTASAAEAVAGEHEATDLNHVVFGIAASSKLWKKRKEYIKIWYKPKKMRGYVWLDKEVTDAGDQENLPPIRISGDTSSFPYANKKGSRSAIRLSRIVSETLKHLDSDSRESVRWFVMGDDDTVFVTDNLIRVLRKYDHGQMYYIGSLSESHLQNIFFSYGMAYGGGGFAISYPLAVALSKIQDRCIQRYPALYGSDDRIQACMAELGVPLTKEQVDNFQFSFLSVMGSSKSLILYIGSKTRANGSDKPLFKAWAFEYPLAFGFFGFSDFRVYDSRYFGSGSDAASDIG</sequence>
<dbReference type="Pfam" id="PF04646">
    <property type="entry name" value="DUF604"/>
    <property type="match status" value="1"/>
</dbReference>
<name>A0A8S9IR06_BRACR</name>
<keyword evidence="1" id="KW-0472">Membrane</keyword>
<dbReference type="PANTHER" id="PTHR10811">
    <property type="entry name" value="FRINGE-RELATED"/>
    <property type="match status" value="1"/>
</dbReference>
<dbReference type="Gene3D" id="3.90.550.50">
    <property type="match status" value="1"/>
</dbReference>
<evidence type="ECO:0000313" key="2">
    <source>
        <dbReference type="EMBL" id="KAF2572480.1"/>
    </source>
</evidence>
<organism evidence="2">
    <name type="scientific">Brassica cretica</name>
    <name type="common">Mustard</name>
    <dbReference type="NCBI Taxonomy" id="69181"/>
    <lineage>
        <taxon>Eukaryota</taxon>
        <taxon>Viridiplantae</taxon>
        <taxon>Streptophyta</taxon>
        <taxon>Embryophyta</taxon>
        <taxon>Tracheophyta</taxon>
        <taxon>Spermatophyta</taxon>
        <taxon>Magnoliopsida</taxon>
        <taxon>eudicotyledons</taxon>
        <taxon>Gunneridae</taxon>
        <taxon>Pentapetalae</taxon>
        <taxon>rosids</taxon>
        <taxon>malvids</taxon>
        <taxon>Brassicales</taxon>
        <taxon>Brassicaceae</taxon>
        <taxon>Brassiceae</taxon>
        <taxon>Brassica</taxon>
    </lineage>
</organism>
<gene>
    <name evidence="2" type="ORF">F2Q70_00003414</name>
</gene>
<dbReference type="AlphaFoldDB" id="A0A8S9IR06"/>
<feature type="transmembrane region" description="Helical" evidence="1">
    <location>
        <begin position="20"/>
        <end position="37"/>
    </location>
</feature>